<evidence type="ECO:0000313" key="1">
    <source>
        <dbReference type="EMBL" id="OTP67327.1"/>
    </source>
</evidence>
<name>A0A242MFR4_CABSO</name>
<organism evidence="2 4">
    <name type="scientific">Caballeronia sordidicola</name>
    <name type="common">Burkholderia sordidicola</name>
    <dbReference type="NCBI Taxonomy" id="196367"/>
    <lineage>
        <taxon>Bacteria</taxon>
        <taxon>Pseudomonadati</taxon>
        <taxon>Pseudomonadota</taxon>
        <taxon>Betaproteobacteria</taxon>
        <taxon>Burkholderiales</taxon>
        <taxon>Burkholderiaceae</taxon>
        <taxon>Caballeronia</taxon>
    </lineage>
</organism>
<reference evidence="1 3" key="1">
    <citation type="submission" date="2017-03" db="EMBL/GenBank/DDBJ databases">
        <title>Genome analysis of strain PAMC 26510.</title>
        <authorList>
            <person name="Oh H.-M."/>
            <person name="Yang J.-A."/>
        </authorList>
    </citation>
    <scope>NUCLEOTIDE SEQUENCE [LARGE SCALE GENOMIC DNA]</scope>
    <source>
        <strain evidence="1 3">PAMC 26510</strain>
    </source>
</reference>
<dbReference type="AlphaFoldDB" id="A0A242MFR4"/>
<accession>A0A242MFR4</accession>
<evidence type="ECO:0000313" key="3">
    <source>
        <dbReference type="Proteomes" id="UP000194546"/>
    </source>
</evidence>
<sequence length="45" mass="4943">MFLVADIDRLRETTPRSAVRGLPTINESAGAYQQAGHTYNFGGFL</sequence>
<dbReference type="EMBL" id="NBTY01000197">
    <property type="protein sequence ID" value="OTP67327.1"/>
    <property type="molecule type" value="Genomic_DNA"/>
</dbReference>
<evidence type="ECO:0000313" key="2">
    <source>
        <dbReference type="EMBL" id="OTP70059.1"/>
    </source>
</evidence>
<gene>
    <name evidence="1" type="ORF">PAMC26510_31660</name>
    <name evidence="2" type="ORF">PAMC26577_27500</name>
</gene>
<proteinExistence type="predicted"/>
<dbReference type="Proteomes" id="UP000194546">
    <property type="component" value="Unassembled WGS sequence"/>
</dbReference>
<evidence type="ECO:0000313" key="4">
    <source>
        <dbReference type="Proteomes" id="UP000195221"/>
    </source>
</evidence>
<reference evidence="2 4" key="2">
    <citation type="submission" date="2017-03" db="EMBL/GenBank/DDBJ databases">
        <title>Genome analysis of strain PAMC 26577.</title>
        <authorList>
            <person name="Oh H.-M."/>
            <person name="Yang J.-A."/>
        </authorList>
    </citation>
    <scope>NUCLEOTIDE SEQUENCE [LARGE SCALE GENOMIC DNA]</scope>
    <source>
        <strain evidence="2 4">PAMC 26577</strain>
    </source>
</reference>
<dbReference type="Proteomes" id="UP000195221">
    <property type="component" value="Unassembled WGS sequence"/>
</dbReference>
<comment type="caution">
    <text evidence="2">The sequence shown here is derived from an EMBL/GenBank/DDBJ whole genome shotgun (WGS) entry which is preliminary data.</text>
</comment>
<dbReference type="EMBL" id="NBTZ01000111">
    <property type="protein sequence ID" value="OTP70059.1"/>
    <property type="molecule type" value="Genomic_DNA"/>
</dbReference>
<protein>
    <submittedName>
        <fullName evidence="2">Uncharacterized protein</fullName>
    </submittedName>
</protein>